<comment type="subcellular location">
    <subcellularLocation>
        <location evidence="1">Periplasm</location>
    </subcellularLocation>
</comment>
<dbReference type="GO" id="GO:0042597">
    <property type="term" value="C:periplasmic space"/>
    <property type="evidence" value="ECO:0007669"/>
    <property type="project" value="UniProtKB-SubCell"/>
</dbReference>
<dbReference type="Gene3D" id="3.40.190.10">
    <property type="entry name" value="Periplasmic binding protein-like II"/>
    <property type="match status" value="2"/>
</dbReference>
<dbReference type="STRING" id="1423788.FC78_GL002396"/>
<dbReference type="SUPFAM" id="SSF53850">
    <property type="entry name" value="Periplasmic binding protein-like II"/>
    <property type="match status" value="1"/>
</dbReference>
<evidence type="ECO:0000256" key="1">
    <source>
        <dbReference type="ARBA" id="ARBA00004418"/>
    </source>
</evidence>
<reference evidence="5 6" key="1">
    <citation type="journal article" date="2015" name="Genome Announc.">
        <title>Expanding the biotechnology potential of lactobacilli through comparative genomics of 213 strains and associated genera.</title>
        <authorList>
            <person name="Sun Z."/>
            <person name="Harris H.M."/>
            <person name="McCann A."/>
            <person name="Guo C."/>
            <person name="Argimon S."/>
            <person name="Zhang W."/>
            <person name="Yang X."/>
            <person name="Jeffery I.B."/>
            <person name="Cooney J.C."/>
            <person name="Kagawa T.F."/>
            <person name="Liu W."/>
            <person name="Song Y."/>
            <person name="Salvetti E."/>
            <person name="Wrobel A."/>
            <person name="Rasinkangas P."/>
            <person name="Parkhill J."/>
            <person name="Rea M.C."/>
            <person name="O'Sullivan O."/>
            <person name="Ritari J."/>
            <person name="Douillard F.P."/>
            <person name="Paul Ross R."/>
            <person name="Yang R."/>
            <person name="Briner A.E."/>
            <person name="Felis G.E."/>
            <person name="de Vos W.M."/>
            <person name="Barrangou R."/>
            <person name="Klaenhammer T.R."/>
            <person name="Caufield P.W."/>
            <person name="Cui Y."/>
            <person name="Zhang H."/>
            <person name="O'Toole P.W."/>
        </authorList>
    </citation>
    <scope>NUCLEOTIDE SEQUENCE [LARGE SCALE GENOMIC DNA]</scope>
    <source>
        <strain evidence="5 6">DSM 19674</strain>
    </source>
</reference>
<keyword evidence="6" id="KW-1185">Reference proteome</keyword>
<dbReference type="InterPro" id="IPR015168">
    <property type="entry name" value="SsuA/THI5"/>
</dbReference>
<evidence type="ECO:0000313" key="5">
    <source>
        <dbReference type="EMBL" id="KRK82390.1"/>
    </source>
</evidence>
<accession>A0A0R1KFU0</accession>
<protein>
    <recommendedName>
        <fullName evidence="4">SsuA/THI5-like domain-containing protein</fullName>
    </recommendedName>
</protein>
<evidence type="ECO:0000256" key="3">
    <source>
        <dbReference type="ARBA" id="ARBA00022729"/>
    </source>
</evidence>
<gene>
    <name evidence="5" type="ORF">FC78_GL002396</name>
</gene>
<name>A0A0R1KFU0_9LACO</name>
<proteinExistence type="inferred from homology"/>
<comment type="similarity">
    <text evidence="2">Belongs to the bacterial solute-binding protein SsuA/TauA family.</text>
</comment>
<dbReference type="PATRIC" id="fig|1423788.3.peg.2467"/>
<dbReference type="AlphaFoldDB" id="A0A0R1KFU0"/>
<evidence type="ECO:0000256" key="2">
    <source>
        <dbReference type="ARBA" id="ARBA00010742"/>
    </source>
</evidence>
<evidence type="ECO:0000313" key="6">
    <source>
        <dbReference type="Proteomes" id="UP000051515"/>
    </source>
</evidence>
<dbReference type="Pfam" id="PF09084">
    <property type="entry name" value="NMT1"/>
    <property type="match status" value="1"/>
</dbReference>
<dbReference type="PANTHER" id="PTHR30024:SF47">
    <property type="entry name" value="TAURINE-BINDING PERIPLASMIC PROTEIN"/>
    <property type="match status" value="1"/>
</dbReference>
<feature type="domain" description="SsuA/THI5-like" evidence="4">
    <location>
        <begin position="67"/>
        <end position="238"/>
    </location>
</feature>
<organism evidence="5 6">
    <name type="scientific">Companilactobacillus bobalius DSM 19674</name>
    <dbReference type="NCBI Taxonomy" id="1423788"/>
    <lineage>
        <taxon>Bacteria</taxon>
        <taxon>Bacillati</taxon>
        <taxon>Bacillota</taxon>
        <taxon>Bacilli</taxon>
        <taxon>Lactobacillales</taxon>
        <taxon>Lactobacillaceae</taxon>
        <taxon>Companilactobacillus</taxon>
        <taxon>Companilactobacillus bobalius</taxon>
    </lineage>
</organism>
<sequence>MNNEKGVFTLKSLKKISIFLVACLLVLSSFSFVGIKNVQAADTDQAQYTIGTTKNIPSAVAQMGKDLNAYTNNNLNVDLKAYDSTKELNSAIADGTVNAAVTDLVNYAAISKKHSNWKIAGTMPGYSGLVANKKYKSVKKLKGKTIAVDKTDYSMFYLKKALKKSRLKLSSVKLKQVDSEADRVSQLKSGDVDAAVLQDPSMTEAKVNGAKVLNRDKISADNGNVLIVNNDYAKKNVSNTNILCNVMKQEVKKINKGNMYIMLNKTFSNYGTSDKAVAKLNNMNVKFKTMHKVKKSDFKKAFKYAKQQKLYKGKINYKKANMKLRQVK</sequence>
<dbReference type="Proteomes" id="UP000051515">
    <property type="component" value="Unassembled WGS sequence"/>
</dbReference>
<dbReference type="PANTHER" id="PTHR30024">
    <property type="entry name" value="ALIPHATIC SULFONATES-BINDING PROTEIN-RELATED"/>
    <property type="match status" value="1"/>
</dbReference>
<comment type="caution">
    <text evidence="5">The sequence shown here is derived from an EMBL/GenBank/DDBJ whole genome shotgun (WGS) entry which is preliminary data.</text>
</comment>
<dbReference type="EMBL" id="AZDY01000038">
    <property type="protein sequence ID" value="KRK82390.1"/>
    <property type="molecule type" value="Genomic_DNA"/>
</dbReference>
<keyword evidence="3" id="KW-0732">Signal</keyword>
<evidence type="ECO:0000259" key="4">
    <source>
        <dbReference type="Pfam" id="PF09084"/>
    </source>
</evidence>